<reference evidence="1" key="1">
    <citation type="submission" date="2018-02" db="EMBL/GenBank/DDBJ databases">
        <title>Rhizophora mucronata_Transcriptome.</title>
        <authorList>
            <person name="Meera S.P."/>
            <person name="Sreeshan A."/>
            <person name="Augustine A."/>
        </authorList>
    </citation>
    <scope>NUCLEOTIDE SEQUENCE</scope>
    <source>
        <tissue evidence="1">Leaf</tissue>
    </source>
</reference>
<organism evidence="1">
    <name type="scientific">Rhizophora mucronata</name>
    <name type="common">Asiatic mangrove</name>
    <dbReference type="NCBI Taxonomy" id="61149"/>
    <lineage>
        <taxon>Eukaryota</taxon>
        <taxon>Viridiplantae</taxon>
        <taxon>Streptophyta</taxon>
        <taxon>Embryophyta</taxon>
        <taxon>Tracheophyta</taxon>
        <taxon>Spermatophyta</taxon>
        <taxon>Magnoliopsida</taxon>
        <taxon>eudicotyledons</taxon>
        <taxon>Gunneridae</taxon>
        <taxon>Pentapetalae</taxon>
        <taxon>rosids</taxon>
        <taxon>fabids</taxon>
        <taxon>Malpighiales</taxon>
        <taxon>Rhizophoraceae</taxon>
        <taxon>Rhizophora</taxon>
    </lineage>
</organism>
<sequence length="79" mass="8984">MRIQVETTSVVPKEKSLNIPNQSNILTKYIFSFLMDKHRKGATIIVSNANFQCEMHPKSLHDTIGLDLSLKKIPFGMHT</sequence>
<dbReference type="AlphaFoldDB" id="A0A2P2QAY1"/>
<proteinExistence type="predicted"/>
<evidence type="ECO:0000313" key="1">
    <source>
        <dbReference type="EMBL" id="MBX64160.1"/>
    </source>
</evidence>
<accession>A0A2P2QAY1</accession>
<name>A0A2P2QAY1_RHIMU</name>
<dbReference type="EMBL" id="GGEC01083676">
    <property type="protein sequence ID" value="MBX64160.1"/>
    <property type="molecule type" value="Transcribed_RNA"/>
</dbReference>
<protein>
    <submittedName>
        <fullName evidence="1">Uncharacterized protein</fullName>
    </submittedName>
</protein>